<keyword evidence="1 2" id="KW-0430">Lectin</keyword>
<evidence type="ECO:0000256" key="1">
    <source>
        <dbReference type="ARBA" id="ARBA00022734"/>
    </source>
</evidence>
<dbReference type="Proteomes" id="UP001374579">
    <property type="component" value="Unassembled WGS sequence"/>
</dbReference>
<reference evidence="4 5" key="1">
    <citation type="submission" date="2024-02" db="EMBL/GenBank/DDBJ databases">
        <title>Chromosome-scale genome assembly of the rough periwinkle Littorina saxatilis.</title>
        <authorList>
            <person name="De Jode A."/>
            <person name="Faria R."/>
            <person name="Formenti G."/>
            <person name="Sims Y."/>
            <person name="Smith T.P."/>
            <person name="Tracey A."/>
            <person name="Wood J.M.D."/>
            <person name="Zagrodzka Z.B."/>
            <person name="Johannesson K."/>
            <person name="Butlin R.K."/>
            <person name="Leder E.H."/>
        </authorList>
    </citation>
    <scope>NUCLEOTIDE SEQUENCE [LARGE SCALE GENOMIC DNA]</scope>
    <source>
        <strain evidence="4">Snail1</strain>
        <tissue evidence="4">Muscle</tissue>
    </source>
</reference>
<organism evidence="4 5">
    <name type="scientific">Littorina saxatilis</name>
    <dbReference type="NCBI Taxonomy" id="31220"/>
    <lineage>
        <taxon>Eukaryota</taxon>
        <taxon>Metazoa</taxon>
        <taxon>Spiralia</taxon>
        <taxon>Lophotrochozoa</taxon>
        <taxon>Mollusca</taxon>
        <taxon>Gastropoda</taxon>
        <taxon>Caenogastropoda</taxon>
        <taxon>Littorinimorpha</taxon>
        <taxon>Littorinoidea</taxon>
        <taxon>Littorinidae</taxon>
        <taxon>Littorina</taxon>
    </lineage>
</organism>
<dbReference type="InterPro" id="IPR001079">
    <property type="entry name" value="Galectin_CRD"/>
</dbReference>
<keyword evidence="5" id="KW-1185">Reference proteome</keyword>
<dbReference type="InterPro" id="IPR013320">
    <property type="entry name" value="ConA-like_dom_sf"/>
</dbReference>
<dbReference type="Gene3D" id="2.60.120.200">
    <property type="match status" value="1"/>
</dbReference>
<evidence type="ECO:0000313" key="4">
    <source>
        <dbReference type="EMBL" id="KAK7097838.1"/>
    </source>
</evidence>
<dbReference type="PROSITE" id="PS51304">
    <property type="entry name" value="GALECTIN"/>
    <property type="match status" value="1"/>
</dbReference>
<proteinExistence type="predicted"/>
<comment type="caution">
    <text evidence="4">The sequence shown here is derived from an EMBL/GenBank/DDBJ whole genome shotgun (WGS) entry which is preliminary data.</text>
</comment>
<evidence type="ECO:0000256" key="2">
    <source>
        <dbReference type="RuleBase" id="RU102079"/>
    </source>
</evidence>
<protein>
    <recommendedName>
        <fullName evidence="2">Galectin</fullName>
    </recommendedName>
</protein>
<dbReference type="SUPFAM" id="SSF49899">
    <property type="entry name" value="Concanavalin A-like lectins/glucanases"/>
    <property type="match status" value="1"/>
</dbReference>
<sequence>MPMPRAPVPGWTVSMNGSFPEPDKFYINFKNNIGDIMLHVSTRLNVMNVALSVRPSGQSYSGSEYDLDPFPILANQPFMITIKAVSLFDVQYIVDGKLYINHTVPRSLGSVQSASLGDAPTVNALDLWCDA</sequence>
<feature type="domain" description="Galectin" evidence="3">
    <location>
        <begin position="1"/>
        <end position="128"/>
    </location>
</feature>
<evidence type="ECO:0000313" key="5">
    <source>
        <dbReference type="Proteomes" id="UP001374579"/>
    </source>
</evidence>
<gene>
    <name evidence="4" type="ORF">V1264_004759</name>
</gene>
<evidence type="ECO:0000259" key="3">
    <source>
        <dbReference type="PROSITE" id="PS51304"/>
    </source>
</evidence>
<dbReference type="GO" id="GO:0030246">
    <property type="term" value="F:carbohydrate binding"/>
    <property type="evidence" value="ECO:0007669"/>
    <property type="project" value="UniProtKB-UniRule"/>
</dbReference>
<dbReference type="Pfam" id="PF00337">
    <property type="entry name" value="Gal-bind_lectin"/>
    <property type="match status" value="1"/>
</dbReference>
<dbReference type="AlphaFoldDB" id="A0AAN9B2C2"/>
<name>A0AAN9B2C2_9CAEN</name>
<dbReference type="EMBL" id="JBAMIC010000013">
    <property type="protein sequence ID" value="KAK7097838.1"/>
    <property type="molecule type" value="Genomic_DNA"/>
</dbReference>
<accession>A0AAN9B2C2</accession>